<dbReference type="InterPro" id="IPR003959">
    <property type="entry name" value="ATPase_AAA_core"/>
</dbReference>
<dbReference type="EMBL" id="JBGMEK010000001">
    <property type="protein sequence ID" value="MFA0809448.1"/>
    <property type="molecule type" value="Genomic_DNA"/>
</dbReference>
<dbReference type="InterPro" id="IPR027417">
    <property type="entry name" value="P-loop_NTPase"/>
</dbReference>
<reference evidence="2 3" key="1">
    <citation type="submission" date="2024-08" db="EMBL/GenBank/DDBJ databases">
        <authorList>
            <person name="Ishaq N."/>
        </authorList>
    </citation>
    <scope>NUCLEOTIDE SEQUENCE [LARGE SCALE GENOMIC DNA]</scope>
    <source>
        <strain evidence="2 3">DSM 18651</strain>
    </source>
</reference>
<sequence length="27" mass="3216">MFQGEPGVGKTMSARWIAKKLNFWFRE</sequence>
<dbReference type="Proteomes" id="UP001569428">
    <property type="component" value="Unassembled WGS sequence"/>
</dbReference>
<dbReference type="RefSeq" id="WP_371837169.1">
    <property type="nucleotide sequence ID" value="NZ_JBGMEK010000001.1"/>
</dbReference>
<comment type="caution">
    <text evidence="2">The sequence shown here is derived from an EMBL/GenBank/DDBJ whole genome shotgun (WGS) entry which is preliminary data.</text>
</comment>
<evidence type="ECO:0000259" key="1">
    <source>
        <dbReference type="Pfam" id="PF00004"/>
    </source>
</evidence>
<gene>
    <name evidence="2" type="ORF">ACCI49_00830</name>
</gene>
<accession>A0ABV4NVB4</accession>
<protein>
    <submittedName>
        <fullName evidence="2">AAA family ATPase</fullName>
    </submittedName>
</protein>
<name>A0ABV4NVB4_9GAMM</name>
<proteinExistence type="predicted"/>
<keyword evidence="3" id="KW-1185">Reference proteome</keyword>
<dbReference type="SUPFAM" id="SSF52540">
    <property type="entry name" value="P-loop containing nucleoside triphosphate hydrolases"/>
    <property type="match status" value="1"/>
</dbReference>
<organism evidence="2 3">
    <name type="scientific">Microbulbifer epialgicus</name>
    <dbReference type="NCBI Taxonomy" id="393907"/>
    <lineage>
        <taxon>Bacteria</taxon>
        <taxon>Pseudomonadati</taxon>
        <taxon>Pseudomonadota</taxon>
        <taxon>Gammaproteobacteria</taxon>
        <taxon>Cellvibrionales</taxon>
        <taxon>Microbulbiferaceae</taxon>
        <taxon>Microbulbifer</taxon>
    </lineage>
</organism>
<feature type="domain" description="ATPase AAA-type core" evidence="1">
    <location>
        <begin position="1"/>
        <end position="25"/>
    </location>
</feature>
<evidence type="ECO:0000313" key="3">
    <source>
        <dbReference type="Proteomes" id="UP001569428"/>
    </source>
</evidence>
<dbReference type="Gene3D" id="3.40.50.300">
    <property type="entry name" value="P-loop containing nucleotide triphosphate hydrolases"/>
    <property type="match status" value="1"/>
</dbReference>
<dbReference type="Pfam" id="PF00004">
    <property type="entry name" value="AAA"/>
    <property type="match status" value="1"/>
</dbReference>
<evidence type="ECO:0000313" key="2">
    <source>
        <dbReference type="EMBL" id="MFA0809448.1"/>
    </source>
</evidence>